<dbReference type="Pfam" id="PF04453">
    <property type="entry name" value="LptD"/>
    <property type="match status" value="1"/>
</dbReference>
<sequence length="697" mass="79555">MKCFRLVIPVLIHLVVIFLLLAPAGRSLLAGPLSVKTAIQGPVDISAQTLEYDKARNIYTAKGDADLQEGIRRLTADSVVYCKDTEDVFAEGNVVFREGDDIVRSEKIHVNLMTKTGTIEKGTIFVKQGNFTIIGEQIEKVGENQYKIKEGQFTTCDIPGPDWKFSAHDVDITVEGYAKTKGTRFHILDQTVLYLPYGIFPVKTERQSGFLMPEFVSSSRDGIKLKESYFWAIDKDKDATLALQYIEQRGFLAGSELRYALKEDLKGSWDFAIIPDRKYDRTRLELTGKHEQTLFKETRFKTDIDYISDKDYLQDFGETAARRSENLLKSTAYVEHPYKGSLLTVEGAYFRDLTTRNNDATFKHYPHATFFTEYFPLLGKRLYTDIYTDFINFFREKGETYSRMSVEPSLRLPLSWKGLNFLINGTLYEKVYLIGHTTDHEGNGTRNRTTGKIEGDANIQLVRNYNLDMLNLGEVQSLIKPQVKYTFISGTSYSDIPLIDPYDRIKKTNAITYSINHYLQGLTGQNARELSVFEISQTYGLSGNLEESDAYKGSGSRFSDIDTRLTLYLLRDLAYTNETVLNVHGKGLTTMRNILSHTIPGVYYAGIDHSYTRDLNNEVYFDVGGKYGSLGGRYQVRYSFKDSDWIDTLYEVIYQPKCWAVILSLTQTKRPRDTSIKISFDLIGLTSRYGTDRVLQR</sequence>
<dbReference type="GO" id="GO:0015920">
    <property type="term" value="P:lipopolysaccharide transport"/>
    <property type="evidence" value="ECO:0007669"/>
    <property type="project" value="InterPro"/>
</dbReference>
<comment type="caution">
    <text evidence="2">The sequence shown here is derived from an EMBL/GenBank/DDBJ whole genome shotgun (WGS) entry which is preliminary data.</text>
</comment>
<accession>A0A971M356</accession>
<organism evidence="2 3">
    <name type="scientific">Syntrophorhabdus aromaticivorans</name>
    <dbReference type="NCBI Taxonomy" id="328301"/>
    <lineage>
        <taxon>Bacteria</taxon>
        <taxon>Pseudomonadati</taxon>
        <taxon>Thermodesulfobacteriota</taxon>
        <taxon>Syntrophorhabdia</taxon>
        <taxon>Syntrophorhabdales</taxon>
        <taxon>Syntrophorhabdaceae</taxon>
        <taxon>Syntrophorhabdus</taxon>
    </lineage>
</organism>
<dbReference type="PANTHER" id="PTHR30189:SF1">
    <property type="entry name" value="LPS-ASSEMBLY PROTEIN LPTD"/>
    <property type="match status" value="1"/>
</dbReference>
<dbReference type="Proteomes" id="UP000777265">
    <property type="component" value="Unassembled WGS sequence"/>
</dbReference>
<dbReference type="Gene3D" id="2.60.450.10">
    <property type="entry name" value="Lipopolysaccharide (LPS) transport protein A like domain"/>
    <property type="match status" value="1"/>
</dbReference>
<dbReference type="EMBL" id="JAAYEE010000110">
    <property type="protein sequence ID" value="NLW35173.1"/>
    <property type="molecule type" value="Genomic_DNA"/>
</dbReference>
<evidence type="ECO:0000313" key="3">
    <source>
        <dbReference type="Proteomes" id="UP000777265"/>
    </source>
</evidence>
<reference evidence="2" key="2">
    <citation type="submission" date="2020-01" db="EMBL/GenBank/DDBJ databases">
        <authorList>
            <person name="Campanaro S."/>
        </authorList>
    </citation>
    <scope>NUCLEOTIDE SEQUENCE</scope>
    <source>
        <strain evidence="2">AS06rmzACSIP_7</strain>
    </source>
</reference>
<gene>
    <name evidence="2" type="ORF">GXY80_06780</name>
</gene>
<dbReference type="GO" id="GO:1990351">
    <property type="term" value="C:transporter complex"/>
    <property type="evidence" value="ECO:0007669"/>
    <property type="project" value="TreeGrafter"/>
</dbReference>
<dbReference type="HAMAP" id="MF_01411">
    <property type="entry name" value="LPS_assembly_LptD"/>
    <property type="match status" value="1"/>
</dbReference>
<dbReference type="InterPro" id="IPR007543">
    <property type="entry name" value="LptD_C"/>
</dbReference>
<dbReference type="AlphaFoldDB" id="A0A971M356"/>
<dbReference type="PANTHER" id="PTHR30189">
    <property type="entry name" value="LPS-ASSEMBLY PROTEIN"/>
    <property type="match status" value="1"/>
</dbReference>
<dbReference type="InterPro" id="IPR020889">
    <property type="entry name" value="LipoPS_assembly_LptD"/>
</dbReference>
<proteinExistence type="inferred from homology"/>
<feature type="domain" description="LptD C-terminal" evidence="1">
    <location>
        <begin position="283"/>
        <end position="586"/>
    </location>
</feature>
<name>A0A971M356_9BACT</name>
<dbReference type="GO" id="GO:0043165">
    <property type="term" value="P:Gram-negative-bacterium-type cell outer membrane assembly"/>
    <property type="evidence" value="ECO:0007669"/>
    <property type="project" value="InterPro"/>
</dbReference>
<dbReference type="InterPro" id="IPR050218">
    <property type="entry name" value="LptD"/>
</dbReference>
<evidence type="ECO:0000313" key="2">
    <source>
        <dbReference type="EMBL" id="NLW35173.1"/>
    </source>
</evidence>
<dbReference type="GO" id="GO:0009279">
    <property type="term" value="C:cell outer membrane"/>
    <property type="evidence" value="ECO:0007669"/>
    <property type="project" value="InterPro"/>
</dbReference>
<protein>
    <submittedName>
        <fullName evidence="2">LPS-assembly protein LptD</fullName>
    </submittedName>
</protein>
<evidence type="ECO:0000259" key="1">
    <source>
        <dbReference type="Pfam" id="PF04453"/>
    </source>
</evidence>
<reference evidence="2" key="1">
    <citation type="journal article" date="2020" name="Biotechnol. Biofuels">
        <title>New insights from the biogas microbiome by comprehensive genome-resolved metagenomics of nearly 1600 species originating from multiple anaerobic digesters.</title>
        <authorList>
            <person name="Campanaro S."/>
            <person name="Treu L."/>
            <person name="Rodriguez-R L.M."/>
            <person name="Kovalovszki A."/>
            <person name="Ziels R.M."/>
            <person name="Maus I."/>
            <person name="Zhu X."/>
            <person name="Kougias P.G."/>
            <person name="Basile A."/>
            <person name="Luo G."/>
            <person name="Schluter A."/>
            <person name="Konstantinidis K.T."/>
            <person name="Angelidaki I."/>
        </authorList>
    </citation>
    <scope>NUCLEOTIDE SEQUENCE</scope>
    <source>
        <strain evidence="2">AS06rmzACSIP_7</strain>
    </source>
</reference>